<dbReference type="AlphaFoldDB" id="S9ZLX7"/>
<dbReference type="PATRIC" id="fig|1348657.5.peg.1942"/>
<evidence type="ECO:0000256" key="4">
    <source>
        <dbReference type="ARBA" id="ARBA00022603"/>
    </source>
</evidence>
<dbReference type="PANTHER" id="PTHR10815">
    <property type="entry name" value="METHYLATED-DNA--PROTEIN-CYSTEINE METHYLTRANSFERASE"/>
    <property type="match status" value="1"/>
</dbReference>
<evidence type="ECO:0000256" key="1">
    <source>
        <dbReference type="ARBA" id="ARBA00001286"/>
    </source>
</evidence>
<dbReference type="GO" id="GO:0032259">
    <property type="term" value="P:methylation"/>
    <property type="evidence" value="ECO:0007669"/>
    <property type="project" value="UniProtKB-KW"/>
</dbReference>
<organism evidence="10 11">
    <name type="scientific">Thauera terpenica 58Eu</name>
    <dbReference type="NCBI Taxonomy" id="1348657"/>
    <lineage>
        <taxon>Bacteria</taxon>
        <taxon>Pseudomonadati</taxon>
        <taxon>Pseudomonadota</taxon>
        <taxon>Betaproteobacteria</taxon>
        <taxon>Rhodocyclales</taxon>
        <taxon>Zoogloeaceae</taxon>
        <taxon>Thauera</taxon>
    </lineage>
</organism>
<evidence type="ECO:0000313" key="11">
    <source>
        <dbReference type="Proteomes" id="UP000015455"/>
    </source>
</evidence>
<dbReference type="InterPro" id="IPR036388">
    <property type="entry name" value="WH-like_DNA-bd_sf"/>
</dbReference>
<evidence type="ECO:0000256" key="8">
    <source>
        <dbReference type="ARBA" id="ARBA00049348"/>
    </source>
</evidence>
<dbReference type="PANTHER" id="PTHR10815:SF13">
    <property type="entry name" value="METHYLATED-DNA--PROTEIN-CYSTEINE METHYLTRANSFERASE"/>
    <property type="match status" value="1"/>
</dbReference>
<dbReference type="SUPFAM" id="SSF46767">
    <property type="entry name" value="Methylated DNA-protein cysteine methyltransferase, C-terminal domain"/>
    <property type="match status" value="1"/>
</dbReference>
<evidence type="ECO:0000259" key="9">
    <source>
        <dbReference type="Pfam" id="PF01035"/>
    </source>
</evidence>
<dbReference type="InterPro" id="IPR014048">
    <property type="entry name" value="MethylDNA_cys_MeTrfase_DNA-bd"/>
</dbReference>
<keyword evidence="11" id="KW-1185">Reference proteome</keyword>
<keyword evidence="5" id="KW-0808">Transferase</keyword>
<gene>
    <name evidence="10" type="ORF">M622_15370</name>
</gene>
<keyword evidence="7" id="KW-0234">DNA repair</keyword>
<comment type="catalytic activity">
    <reaction evidence="8">
        <text>a 6-O-methyl-2'-deoxyguanosine in DNA + L-cysteinyl-[protein] = S-methyl-L-cysteinyl-[protein] + a 2'-deoxyguanosine in DNA</text>
        <dbReference type="Rhea" id="RHEA:24000"/>
        <dbReference type="Rhea" id="RHEA-COMP:10131"/>
        <dbReference type="Rhea" id="RHEA-COMP:10132"/>
        <dbReference type="Rhea" id="RHEA-COMP:11367"/>
        <dbReference type="Rhea" id="RHEA-COMP:11368"/>
        <dbReference type="ChEBI" id="CHEBI:29950"/>
        <dbReference type="ChEBI" id="CHEBI:82612"/>
        <dbReference type="ChEBI" id="CHEBI:85445"/>
        <dbReference type="ChEBI" id="CHEBI:85448"/>
        <dbReference type="EC" id="2.1.1.63"/>
    </reaction>
</comment>
<dbReference type="CDD" id="cd06445">
    <property type="entry name" value="ATase"/>
    <property type="match status" value="1"/>
</dbReference>
<feature type="domain" description="Methylated-DNA-[protein]-cysteine S-methyltransferase DNA binding" evidence="9">
    <location>
        <begin position="72"/>
        <end position="154"/>
    </location>
</feature>
<dbReference type="Gene3D" id="1.10.10.10">
    <property type="entry name" value="Winged helix-like DNA-binding domain superfamily/Winged helix DNA-binding domain"/>
    <property type="match status" value="1"/>
</dbReference>
<dbReference type="InterPro" id="IPR036631">
    <property type="entry name" value="MGMT_N_sf"/>
</dbReference>
<evidence type="ECO:0000313" key="10">
    <source>
        <dbReference type="EMBL" id="EPZ15571.1"/>
    </source>
</evidence>
<evidence type="ECO:0000256" key="7">
    <source>
        <dbReference type="ARBA" id="ARBA00023204"/>
    </source>
</evidence>
<dbReference type="NCBIfam" id="TIGR00589">
    <property type="entry name" value="ogt"/>
    <property type="match status" value="1"/>
</dbReference>
<sequence length="155" mass="16248">MSDLDAVIALPFGPLGIRSAGAELSELIFLAPDSTLQEPENDTARAAAVALHAWFDDPAAALALPLRACGTPFQRRVWAAISAIPPGQTRSYGELARQLGSAARAVGQACGANPFPLIVPCHRVTSAQGLGGFAHSSGGWLLEVKRWLLRHEGAT</sequence>
<accession>S9ZLX7</accession>
<dbReference type="GO" id="GO:0006281">
    <property type="term" value="P:DNA repair"/>
    <property type="evidence" value="ECO:0007669"/>
    <property type="project" value="UniProtKB-KW"/>
</dbReference>
<comment type="caution">
    <text evidence="10">The sequence shown here is derived from an EMBL/GenBank/DDBJ whole genome shotgun (WGS) entry which is preliminary data.</text>
</comment>
<dbReference type="Proteomes" id="UP000015455">
    <property type="component" value="Unassembled WGS sequence"/>
</dbReference>
<evidence type="ECO:0000256" key="3">
    <source>
        <dbReference type="ARBA" id="ARBA00011918"/>
    </source>
</evidence>
<protein>
    <recommendedName>
        <fullName evidence="3">methylated-DNA--[protein]-cysteine S-methyltransferase</fullName>
        <ecNumber evidence="3">2.1.1.63</ecNumber>
    </recommendedName>
</protein>
<dbReference type="STRING" id="1348657.M622_15370"/>
<evidence type="ECO:0000256" key="5">
    <source>
        <dbReference type="ARBA" id="ARBA00022679"/>
    </source>
</evidence>
<proteinExistence type="inferred from homology"/>
<evidence type="ECO:0000256" key="6">
    <source>
        <dbReference type="ARBA" id="ARBA00022763"/>
    </source>
</evidence>
<dbReference type="EMBL" id="ATJV01000054">
    <property type="protein sequence ID" value="EPZ15571.1"/>
    <property type="molecule type" value="Genomic_DNA"/>
</dbReference>
<name>S9ZLX7_9RHOO</name>
<dbReference type="Pfam" id="PF01035">
    <property type="entry name" value="DNA_binding_1"/>
    <property type="match status" value="1"/>
</dbReference>
<reference evidence="10 11" key="1">
    <citation type="submission" date="2013-06" db="EMBL/GenBank/DDBJ databases">
        <title>Draft genome sequence of Thauera terpenica.</title>
        <authorList>
            <person name="Liu B."/>
            <person name="Frostegard A.H."/>
            <person name="Shapleigh J.P."/>
        </authorList>
    </citation>
    <scope>NUCLEOTIDE SEQUENCE [LARGE SCALE GENOMIC DNA]</scope>
    <source>
        <strain evidence="10 11">58Eu</strain>
    </source>
</reference>
<comment type="similarity">
    <text evidence="2">Belongs to the MGMT family.</text>
</comment>
<evidence type="ECO:0000256" key="2">
    <source>
        <dbReference type="ARBA" id="ARBA00008711"/>
    </source>
</evidence>
<dbReference type="GO" id="GO:0003908">
    <property type="term" value="F:methylated-DNA-[protein]-cysteine S-methyltransferase activity"/>
    <property type="evidence" value="ECO:0007669"/>
    <property type="project" value="UniProtKB-EC"/>
</dbReference>
<dbReference type="eggNOG" id="COG0350">
    <property type="taxonomic scope" value="Bacteria"/>
</dbReference>
<dbReference type="FunFam" id="1.10.10.10:FF:000214">
    <property type="entry name" value="Methylated-DNA--protein-cysteine methyltransferase"/>
    <property type="match status" value="1"/>
</dbReference>
<dbReference type="SUPFAM" id="SSF53155">
    <property type="entry name" value="Methylated DNA-protein cysteine methyltransferase domain"/>
    <property type="match status" value="1"/>
</dbReference>
<dbReference type="EC" id="2.1.1.63" evidence="3"/>
<dbReference type="InterPro" id="IPR036217">
    <property type="entry name" value="MethylDNA_cys_MeTrfase_DNAb"/>
</dbReference>
<keyword evidence="6" id="KW-0227">DNA damage</keyword>
<keyword evidence="4" id="KW-0489">Methyltransferase</keyword>
<comment type="catalytic activity">
    <reaction evidence="1">
        <text>a 4-O-methyl-thymidine in DNA + L-cysteinyl-[protein] = a thymidine in DNA + S-methyl-L-cysteinyl-[protein]</text>
        <dbReference type="Rhea" id="RHEA:53428"/>
        <dbReference type="Rhea" id="RHEA-COMP:10131"/>
        <dbReference type="Rhea" id="RHEA-COMP:10132"/>
        <dbReference type="Rhea" id="RHEA-COMP:13555"/>
        <dbReference type="Rhea" id="RHEA-COMP:13556"/>
        <dbReference type="ChEBI" id="CHEBI:29950"/>
        <dbReference type="ChEBI" id="CHEBI:82612"/>
        <dbReference type="ChEBI" id="CHEBI:137386"/>
        <dbReference type="ChEBI" id="CHEBI:137387"/>
        <dbReference type="EC" id="2.1.1.63"/>
    </reaction>
</comment>